<evidence type="ECO:0000313" key="2">
    <source>
        <dbReference type="Proteomes" id="UP001064048"/>
    </source>
</evidence>
<gene>
    <name evidence="1" type="ORF">MSG28_011134</name>
</gene>
<reference evidence="1 2" key="1">
    <citation type="journal article" date="2022" name="Genome Biol. Evol.">
        <title>The Spruce Budworm Genome: Reconstructing the Evolutionary History of Antifreeze Proteins.</title>
        <authorList>
            <person name="Beliveau C."/>
            <person name="Gagne P."/>
            <person name="Picq S."/>
            <person name="Vernygora O."/>
            <person name="Keeling C.I."/>
            <person name="Pinkney K."/>
            <person name="Doucet D."/>
            <person name="Wen F."/>
            <person name="Johnston J.S."/>
            <person name="Maaroufi H."/>
            <person name="Boyle B."/>
            <person name="Laroche J."/>
            <person name="Dewar K."/>
            <person name="Juretic N."/>
            <person name="Blackburn G."/>
            <person name="Nisole A."/>
            <person name="Brunet B."/>
            <person name="Brandao M."/>
            <person name="Lumley L."/>
            <person name="Duan J."/>
            <person name="Quan G."/>
            <person name="Lucarotti C.J."/>
            <person name="Roe A.D."/>
            <person name="Sperling F.A.H."/>
            <person name="Levesque R.C."/>
            <person name="Cusson M."/>
        </authorList>
    </citation>
    <scope>NUCLEOTIDE SEQUENCE [LARGE SCALE GENOMIC DNA]</scope>
    <source>
        <strain evidence="1">Glfc:IPQL:Cfum</strain>
    </source>
</reference>
<protein>
    <submittedName>
        <fullName evidence="1">Uncharacterized protein</fullName>
    </submittedName>
</protein>
<keyword evidence="2" id="KW-1185">Reference proteome</keyword>
<organism evidence="1 2">
    <name type="scientific">Choristoneura fumiferana</name>
    <name type="common">Spruce budworm moth</name>
    <name type="synonym">Archips fumiferana</name>
    <dbReference type="NCBI Taxonomy" id="7141"/>
    <lineage>
        <taxon>Eukaryota</taxon>
        <taxon>Metazoa</taxon>
        <taxon>Ecdysozoa</taxon>
        <taxon>Arthropoda</taxon>
        <taxon>Hexapoda</taxon>
        <taxon>Insecta</taxon>
        <taxon>Pterygota</taxon>
        <taxon>Neoptera</taxon>
        <taxon>Endopterygota</taxon>
        <taxon>Lepidoptera</taxon>
        <taxon>Glossata</taxon>
        <taxon>Ditrysia</taxon>
        <taxon>Tortricoidea</taxon>
        <taxon>Tortricidae</taxon>
        <taxon>Tortricinae</taxon>
        <taxon>Choristoneura</taxon>
    </lineage>
</organism>
<dbReference type="EMBL" id="CM046118">
    <property type="protein sequence ID" value="KAI8438721.1"/>
    <property type="molecule type" value="Genomic_DNA"/>
</dbReference>
<proteinExistence type="predicted"/>
<sequence>MQLFNDFALVVFDNENLVSLGLRSLTHIEQGAVRIQHNDRLCYTNTIDWSKIATDGVDNGIIKSNYDTRLCGLCPNAQGRMDDHRQSHFQCPADASGRLLCWDDKHCQKVCPASCGNRSCTANGTCCNAACLGGCDGDQQHHCHVCRHYSVGYGTNRTCTETCPGHMYKLFRRCVTEQECREMPPPPPINYSRMRLEPNIQAYKILNDTCVYMCPNGYMEKGTKDNASCEKCPPSGCTRECTGGTINSAASAEKFRGCTTINGSLIIALRSSGGNIVSILESALSEVRVIYGVLKVVRSYPLVSLMSLKRLEKIVAIPGLHKGEALHIFNNPNLELLWDWEADPPKRLQITGKLFIHFNQKLCYNKQILPLRNMTVGTSFDEVEVSTDNNGDQALCYQETLDLRIQTLHKNFVILTWNTFCIDDTRQLLGYSIYYIAAEHNVTLYGQRDACSDTWNVLDIANDDVRNNTAIVKPGPGFPNDTCDSQQPVFHPVNHLIPFTRYAVYVKTYTTLQDKRGAQSPIKYFVTLPGRPSPPVGLTEESRTEHSVSVRWSPPTMPNGTIIAYHVEVQANSYNRLKIMGANVNYCTNPSLLANIIAVRGEDIAEKKEDKSGEVKNGSCECKEEETRTYTKFDKIKEKERQESITFENELQNMVYVKQKNTTRGSNKNKRESRLRRSIDNSLSSMLVILSANNVPQVGVNHPNFTEENAKCSHRYDVCIITENDTGFISSLYYKLSGDARSLTVNNMRHFTWYTVSVWACRAQHANESDRDYADDWCSERAFYTFRTLELLTVDVVRKVHAEVLPSNKTMPDVNVTWEPPDNPNGFVVAYNVHHLRVEDNAQERTAESGYEWIWGVVGGCLIVILVLGGGIWYARRGLLLPTEANKLFASVNPEYVSTVYVPDEWEVYEGIAKGLAKGKPETRCAVKTVNEHATDRERIEFLNEASVMKAFDTFHVVRLLGVVSRGQPTLVVMELMEHGDLKTYLRSHRPDPDASQPRRDAASAPPTLQNILQMAIEIADGMAYLSAKKFVHRDLAARNCMVAGDLTVKVGDFGMTRDIYETDYYRKGSKGLLPVRWMSPESLKDGVADLAPSAAPYFRPRSFFHTAQGQEIYQAQRNAREEEQELPEVGVGAVATGSGSNLFGVSGRLASWVRELSSLRSRDDDAAAEPLQPQPQPAALPLKGPNGVPPDRYARDPTSTPC</sequence>
<dbReference type="Proteomes" id="UP001064048">
    <property type="component" value="Chromosome 18"/>
</dbReference>
<comment type="caution">
    <text evidence="1">The sequence shown here is derived from an EMBL/GenBank/DDBJ whole genome shotgun (WGS) entry which is preliminary data.</text>
</comment>
<name>A0ACC0KRN8_CHOFU</name>
<evidence type="ECO:0000313" key="1">
    <source>
        <dbReference type="EMBL" id="KAI8438721.1"/>
    </source>
</evidence>
<accession>A0ACC0KRN8</accession>